<feature type="coiled-coil region" evidence="1">
    <location>
        <begin position="468"/>
        <end position="712"/>
    </location>
</feature>
<organism evidence="3">
    <name type="scientific">Fopius arisanus</name>
    <dbReference type="NCBI Taxonomy" id="64838"/>
    <lineage>
        <taxon>Eukaryota</taxon>
        <taxon>Metazoa</taxon>
        <taxon>Ecdysozoa</taxon>
        <taxon>Arthropoda</taxon>
        <taxon>Hexapoda</taxon>
        <taxon>Insecta</taxon>
        <taxon>Pterygota</taxon>
        <taxon>Neoptera</taxon>
        <taxon>Endopterygota</taxon>
        <taxon>Hymenoptera</taxon>
        <taxon>Apocrita</taxon>
        <taxon>Ichneumonoidea</taxon>
        <taxon>Braconidae</taxon>
        <taxon>Opiinae</taxon>
        <taxon>Fopius</taxon>
    </lineage>
</organism>
<evidence type="ECO:0000313" key="3">
    <source>
        <dbReference type="EMBL" id="JAG72260.1"/>
    </source>
</evidence>
<dbReference type="PANTHER" id="PTHR15742">
    <property type="entry name" value="GIRDIN"/>
    <property type="match status" value="1"/>
</dbReference>
<feature type="compositionally biased region" description="Basic and acidic residues" evidence="2">
    <location>
        <begin position="277"/>
        <end position="286"/>
    </location>
</feature>
<keyword evidence="1" id="KW-0175">Coiled coil</keyword>
<dbReference type="EMBL" id="GBYB01002493">
    <property type="protein sequence ID" value="JAG72260.1"/>
    <property type="molecule type" value="Transcribed_RNA"/>
</dbReference>
<feature type="compositionally biased region" description="Polar residues" evidence="2">
    <location>
        <begin position="1137"/>
        <end position="1162"/>
    </location>
</feature>
<feature type="compositionally biased region" description="Polar residues" evidence="2">
    <location>
        <begin position="1080"/>
        <end position="1089"/>
    </location>
</feature>
<feature type="compositionally biased region" description="Polar residues" evidence="2">
    <location>
        <begin position="954"/>
        <end position="963"/>
    </location>
</feature>
<feature type="compositionally biased region" description="Basic and acidic residues" evidence="2">
    <location>
        <begin position="1167"/>
        <end position="1186"/>
    </location>
</feature>
<feature type="region of interest" description="Disordered" evidence="2">
    <location>
        <begin position="1019"/>
        <end position="1211"/>
    </location>
</feature>
<dbReference type="PANTHER" id="PTHR15742:SF5">
    <property type="entry name" value="GIRDIN"/>
    <property type="match status" value="1"/>
</dbReference>
<gene>
    <name evidence="3" type="primary">DSP_0</name>
    <name evidence="3" type="ORF">g.58448</name>
</gene>
<protein>
    <submittedName>
        <fullName evidence="3">DSP_0 protein</fullName>
    </submittedName>
</protein>
<feature type="compositionally biased region" description="Basic and acidic residues" evidence="2">
    <location>
        <begin position="386"/>
        <end position="399"/>
    </location>
</feature>
<proteinExistence type="predicted"/>
<evidence type="ECO:0000256" key="1">
    <source>
        <dbReference type="SAM" id="Coils"/>
    </source>
</evidence>
<sequence>MKVRCERVEREKGEILLRRLATMDSVSSKTAKNAEVSRLQKSVKELQSKNEALSDEKGTLLTKIKNLERETATRNGTTRGERERSTTEDLKSKLKAAETLCENLMDENEDMKKEIRELEEEIYEMQDNFREEQADEYTNLRKKLEQSNKNCRILSFKLRKIERKAEQLETEKTDFETKYQGVKSMEENLKKLAVDLKAKGLGKSTGYTTNAQLKKMMEDMERDLGNICGGNAVPTGNDMPNMSEQDASSKYDKLYKEHEILQAKLDKALKSLAGNKDVAKPSETSKAEIQNLKKKLNEATAGRENDRKTWESEKIKLDEEKENLKSKLLSLSAEKLKVYNEVLELKKDLQTAKSTEKNNVKTEIALTELKKELNAEHDRCKKLQEELSVSSERESKMSKDLASVEQAKGLTESELKRIKSEFDNSKSSMAMKIAKLTGELMEVIRDRDKWKVQMEEDKAAKDTEVGSLKKKMAALEKAESNVKKMNEMKQNYNEKITILEEELQKGQKLYDELQLKHANLQDDKKNIESEKEAFHKKLAEYQVKLEMTKERLESSEKLQKSREDNWSDERRRLQEQLKEREKSSVTNMYLEESREEVNRLTKESESLKIQLDDLKKINDDLARKLNDYNAVTKIQRNLSADTSALDQELRNTKASLANLEKARKTDLAQCKMRYENRIKAINDEIQSIQNQLSRYKRERDTYKHMLEGAQKTIGTLKAARQRRQSTTSTGKSDEDEESTATNVSTLERQISLMEDELSESKLETSKLKTELISERSAWQIKLSELQSRVNELEEDRILVSGRTKIPGLKARIELAWQKEREEQQKLLQETATLARDLRQTLYEVERERDKERLENKRRQEQTKKIYEEEKDETKKKLIELQCDLLELRDAHAKLRTSNEKMRREKERHEREREELKDIIASKRRLEHNEARNMNILLRQVDDLMKLFPELSGKAESTNASDTYTPTPPRRTKGPKSRESSPMLDTKDDSFKGSSNNVSGRTDKLEYTIRKLIDVAKEMNEAKRSMESESSSRKKLGKRASSIDNDSGHGSSSSRSKASLKRKSLSLEQTSGKNDQAIWGTDSNLSSMGSLDSDADSRRFGNQRDSSVDSRLSGGSTKSEMLHRDKKHNKNIIRKITTKLTKSASVDDPNSSFDFSLQTSGSEASIIEDTHKVEKKNLKKKLSDMFKRGSKSNGLEKKPSEGSRPPSRSSNA</sequence>
<feature type="compositionally biased region" description="Polar residues" evidence="2">
    <location>
        <begin position="1102"/>
        <end position="1118"/>
    </location>
</feature>
<feature type="compositionally biased region" description="Basic and acidic residues" evidence="2">
    <location>
        <begin position="295"/>
        <end position="309"/>
    </location>
</feature>
<feature type="compositionally biased region" description="Basic residues" evidence="2">
    <location>
        <begin position="1123"/>
        <end position="1136"/>
    </location>
</feature>
<feature type="compositionally biased region" description="Low complexity" evidence="2">
    <location>
        <begin position="1201"/>
        <end position="1211"/>
    </location>
</feature>
<feature type="compositionally biased region" description="Basic and acidic residues" evidence="2">
    <location>
        <begin position="1019"/>
        <end position="1031"/>
    </location>
</feature>
<dbReference type="InterPro" id="IPR049885">
    <property type="entry name" value="MTCL1-3"/>
</dbReference>
<feature type="region of interest" description="Disordered" evidence="2">
    <location>
        <begin position="713"/>
        <end position="744"/>
    </location>
</feature>
<name>A0A0C9PMV7_9HYME</name>
<reference evidence="3" key="1">
    <citation type="submission" date="2015-01" db="EMBL/GenBank/DDBJ databases">
        <title>Transcriptome Assembly of Fopius arisanus.</title>
        <authorList>
            <person name="Geib S."/>
        </authorList>
    </citation>
    <scope>NUCLEOTIDE SEQUENCE</scope>
</reference>
<feature type="region of interest" description="Disordered" evidence="2">
    <location>
        <begin position="67"/>
        <end position="89"/>
    </location>
</feature>
<feature type="region of interest" description="Disordered" evidence="2">
    <location>
        <begin position="386"/>
        <end position="405"/>
    </location>
</feature>
<evidence type="ECO:0000256" key="2">
    <source>
        <dbReference type="SAM" id="MobiDB-lite"/>
    </source>
</evidence>
<feature type="compositionally biased region" description="Basic and acidic residues" evidence="2">
    <location>
        <begin position="79"/>
        <end position="89"/>
    </location>
</feature>
<feature type="region of interest" description="Disordered" evidence="2">
    <location>
        <begin position="952"/>
        <end position="1001"/>
    </location>
</feature>
<accession>A0A0C9PMV7</accession>
<dbReference type="AlphaFoldDB" id="A0A0C9PMV7"/>
<feature type="coiled-coil region" evidence="1">
    <location>
        <begin position="834"/>
        <end position="928"/>
    </location>
</feature>
<feature type="region of interest" description="Disordered" evidence="2">
    <location>
        <begin position="275"/>
        <end position="309"/>
    </location>
</feature>